<dbReference type="EMBL" id="CP150484">
    <property type="protein sequence ID" value="WYW19898.1"/>
    <property type="molecule type" value="Genomic_DNA"/>
</dbReference>
<organism evidence="1 2">
    <name type="scientific">Amycolatopsis coloradensis</name>
    <dbReference type="NCBI Taxonomy" id="76021"/>
    <lineage>
        <taxon>Bacteria</taxon>
        <taxon>Bacillati</taxon>
        <taxon>Actinomycetota</taxon>
        <taxon>Actinomycetes</taxon>
        <taxon>Pseudonocardiales</taxon>
        <taxon>Pseudonocardiaceae</taxon>
        <taxon>Amycolatopsis</taxon>
    </lineage>
</organism>
<reference evidence="1" key="1">
    <citation type="submission" date="2023-10" db="EMBL/GenBank/DDBJ databases">
        <title>Whole genome sequencing of actinobacterial strain Amycolatopsis sp. (BCA-696) identifies the underlying plant growth-promoting genes.</title>
        <authorList>
            <person name="Gandham P."/>
            <person name="Vadla N."/>
            <person name="Saji A."/>
            <person name="Srinivas V."/>
            <person name="Ruperao P."/>
            <person name="Selvanayagam S."/>
            <person name="Saxena R.K."/>
            <person name="Rathore A."/>
            <person name="Gopalakrishnan S."/>
            <person name="Thakur V."/>
        </authorList>
    </citation>
    <scope>NUCLEOTIDE SEQUENCE</scope>
    <source>
        <strain evidence="1">BCA-696</strain>
    </source>
</reference>
<evidence type="ECO:0000313" key="1">
    <source>
        <dbReference type="EMBL" id="WYW19898.1"/>
    </source>
</evidence>
<dbReference type="Proteomes" id="UP001456344">
    <property type="component" value="Chromosome"/>
</dbReference>
<keyword evidence="2" id="KW-1185">Reference proteome</keyword>
<name>A0ACD5BKW0_9PSEU</name>
<protein>
    <submittedName>
        <fullName evidence="1">LuxR C-terminal-related transcriptional regulator</fullName>
    </submittedName>
</protein>
<evidence type="ECO:0000313" key="2">
    <source>
        <dbReference type="Proteomes" id="UP001456344"/>
    </source>
</evidence>
<accession>A0ACD5BKW0</accession>
<gene>
    <name evidence="1" type="ORF">LCL61_30555</name>
</gene>
<proteinExistence type="predicted"/>
<sequence>MSPRRACCSPKHWSPGAISFARKGSRATRSTSSGDWPYRDRSRGREREIVALLADALSNRRIAEKLVLSERTVEGHVRSILANRTEVVAWASREGLRD</sequence>